<dbReference type="SUPFAM" id="SSF48452">
    <property type="entry name" value="TPR-like"/>
    <property type="match status" value="3"/>
</dbReference>
<feature type="DNA-binding region" description="OmpR/PhoB-type" evidence="6">
    <location>
        <begin position="1"/>
        <end position="99"/>
    </location>
</feature>
<dbReference type="InterPro" id="IPR019734">
    <property type="entry name" value="TPR_rpt"/>
</dbReference>
<dbReference type="PANTHER" id="PTHR35807">
    <property type="entry name" value="TRANSCRIPTIONAL REGULATOR REDD-RELATED"/>
    <property type="match status" value="1"/>
</dbReference>
<dbReference type="Pfam" id="PF00931">
    <property type="entry name" value="NB-ARC"/>
    <property type="match status" value="1"/>
</dbReference>
<evidence type="ECO:0000256" key="1">
    <source>
        <dbReference type="ARBA" id="ARBA00005820"/>
    </source>
</evidence>
<dbReference type="SMART" id="SM00862">
    <property type="entry name" value="Trans_reg_C"/>
    <property type="match status" value="1"/>
</dbReference>
<dbReference type="InterPro" id="IPR011990">
    <property type="entry name" value="TPR-like_helical_dom_sf"/>
</dbReference>
<dbReference type="SMART" id="SM00028">
    <property type="entry name" value="TPR"/>
    <property type="match status" value="5"/>
</dbReference>
<dbReference type="InterPro" id="IPR016032">
    <property type="entry name" value="Sig_transdc_resp-reg_C-effctor"/>
</dbReference>
<evidence type="ECO:0000313" key="8">
    <source>
        <dbReference type="EMBL" id="MBG6135832.1"/>
    </source>
</evidence>
<dbReference type="RefSeq" id="WP_197002890.1">
    <property type="nucleotide sequence ID" value="NZ_BONS01000002.1"/>
</dbReference>
<dbReference type="Proteomes" id="UP000622552">
    <property type="component" value="Unassembled WGS sequence"/>
</dbReference>
<dbReference type="SMART" id="SM01043">
    <property type="entry name" value="BTAD"/>
    <property type="match status" value="1"/>
</dbReference>
<dbReference type="InterPro" id="IPR051677">
    <property type="entry name" value="AfsR-DnrI-RedD_regulator"/>
</dbReference>
<reference evidence="8" key="1">
    <citation type="submission" date="2020-11" db="EMBL/GenBank/DDBJ databases">
        <title>Sequencing the genomes of 1000 actinobacteria strains.</title>
        <authorList>
            <person name="Klenk H.-P."/>
        </authorList>
    </citation>
    <scope>NUCLEOTIDE SEQUENCE</scope>
    <source>
        <strain evidence="8">DSM 45356</strain>
    </source>
</reference>
<protein>
    <submittedName>
        <fullName evidence="8">DNA-binding SARP family transcriptional activator/Tfp pilus assembly protein PilF</fullName>
    </submittedName>
</protein>
<keyword evidence="3 6" id="KW-0238">DNA-binding</keyword>
<dbReference type="Pfam" id="PF03704">
    <property type="entry name" value="BTAD"/>
    <property type="match status" value="1"/>
</dbReference>
<dbReference type="SMART" id="SM00382">
    <property type="entry name" value="AAA"/>
    <property type="match status" value="1"/>
</dbReference>
<dbReference type="SUPFAM" id="SSF46894">
    <property type="entry name" value="C-terminal effector domain of the bipartite response regulators"/>
    <property type="match status" value="1"/>
</dbReference>
<dbReference type="GO" id="GO:0006355">
    <property type="term" value="P:regulation of DNA-templated transcription"/>
    <property type="evidence" value="ECO:0007669"/>
    <property type="project" value="InterPro"/>
</dbReference>
<dbReference type="InterPro" id="IPR003593">
    <property type="entry name" value="AAA+_ATPase"/>
</dbReference>
<dbReference type="GO" id="GO:0003677">
    <property type="term" value="F:DNA binding"/>
    <property type="evidence" value="ECO:0007669"/>
    <property type="project" value="UniProtKB-UniRule"/>
</dbReference>
<comment type="caution">
    <text evidence="8">The sequence shown here is derived from an EMBL/GenBank/DDBJ whole genome shotgun (WGS) entry which is preliminary data.</text>
</comment>
<evidence type="ECO:0000256" key="5">
    <source>
        <dbReference type="PROSITE-ProRule" id="PRU00339"/>
    </source>
</evidence>
<dbReference type="AlphaFoldDB" id="A0A8J7GFV2"/>
<dbReference type="InterPro" id="IPR027417">
    <property type="entry name" value="P-loop_NTPase"/>
</dbReference>
<evidence type="ECO:0000256" key="6">
    <source>
        <dbReference type="PROSITE-ProRule" id="PRU01091"/>
    </source>
</evidence>
<dbReference type="Gene3D" id="1.10.10.10">
    <property type="entry name" value="Winged helix-like DNA-binding domain superfamily/Winged helix DNA-binding domain"/>
    <property type="match status" value="1"/>
</dbReference>
<evidence type="ECO:0000256" key="2">
    <source>
        <dbReference type="ARBA" id="ARBA00023015"/>
    </source>
</evidence>
<dbReference type="InterPro" id="IPR001867">
    <property type="entry name" value="OmpR/PhoB-type_DNA-bd"/>
</dbReference>
<dbReference type="SUPFAM" id="SSF52540">
    <property type="entry name" value="P-loop containing nucleoside triphosphate hydrolases"/>
    <property type="match status" value="1"/>
</dbReference>
<proteinExistence type="inferred from homology"/>
<dbReference type="InterPro" id="IPR036388">
    <property type="entry name" value="WH-like_DNA-bd_sf"/>
</dbReference>
<dbReference type="InterPro" id="IPR002182">
    <property type="entry name" value="NB-ARC"/>
</dbReference>
<dbReference type="Gene3D" id="3.40.50.300">
    <property type="entry name" value="P-loop containing nucleotide triphosphate hydrolases"/>
    <property type="match status" value="1"/>
</dbReference>
<dbReference type="PRINTS" id="PR00364">
    <property type="entry name" value="DISEASERSIST"/>
</dbReference>
<dbReference type="PANTHER" id="PTHR35807:SF1">
    <property type="entry name" value="TRANSCRIPTIONAL REGULATOR REDD"/>
    <property type="match status" value="1"/>
</dbReference>
<evidence type="ECO:0000256" key="3">
    <source>
        <dbReference type="ARBA" id="ARBA00023125"/>
    </source>
</evidence>
<sequence>MGLPVVDPPRFRLLGPLEIIVAGAPVHLGAPRLRALLAVLLMRRNEPVPVAHLAECLWGPSSVANDRRAVQTYVTRLRQALGPGGATIETTPDGYRMRLHPDQLDVSRFEALVAEAESAPSPERTSAVLHEALELWRGPACAGIDAETLHLVDVVALAERRAVAQERWAEAELALGHHADVIAVLRRFTTEEPLRERRWALLMLALYRSGRQSEALAAFRDVSALLAEELGLDPSAELRDLHRAILSADPGLTGVGQPGPRVLVQPWLTVCCLPPDNTRLVGRDEHRALLRARLGASGVPIVVVTGSPGVGKTATAVAAAHQLRATFPDGQWFLHLRGSAAPRHPAELLAELLVFSGLDATAVPTGAGARAAALRARMADRRVLLVLDDAADAEQVEALLPGTAGSAVLVTSRNELRGLAVRHGASVTTLDLLTPDASVRLLADALGGARTTAEPAAVDELVELCARLPLALRIAAANLALHPHRTVADHVGDLSSDRRLSRLAIAGDSQAAVRGTFDLSYQGLEPGTRRAFRALGLLACADVTGEWAAAVLDVDPVDAEWLLEDLAARSLLQRMTPGRFAFHDLLRLYAAERAAAEESPADRRGAVERLMARFTRKVLDASARLYPWAVQPATASTDGVDAFADQGEALAWLDSERTNLVLTVRHGARLGITRPVWLLADALRVFLSLTGRHDDRHTLIDAGMTAASAADDPQGLAIMHHALGHLHLDRGQRNSGREQFVRAIELRDGCGRQADNAPSLNNLGLLYTDTGRLDLAVDCFTRAADLERAHGNPQGTATKLSNLANTLCASGRLEEARRCADSSAGIRAELGQDTTDPHSPHAQAACLHLLGDLDGAAAAFARSLDNSRRVGDRLTEATVLAATAALWRDQGDLDRALTDATAALALATKIDSGAAMIDALTTLGTIHLRLGSPDLAVDRLTEAWDLARDAEQHRQAIAVRTALAQAQLASGQLTPAGNHLRHALGEARRYQYRILELRAWEASAEQCLARGATAEALDAADRAAALYEQTGCRQGHDDILGFVALLRGTADARSGSGA</sequence>
<dbReference type="Pfam" id="PF13374">
    <property type="entry name" value="TPR_10"/>
    <property type="match status" value="1"/>
</dbReference>
<dbReference type="EMBL" id="JADOUF010000001">
    <property type="protein sequence ID" value="MBG6135832.1"/>
    <property type="molecule type" value="Genomic_DNA"/>
</dbReference>
<dbReference type="InterPro" id="IPR005158">
    <property type="entry name" value="BTAD"/>
</dbReference>
<feature type="domain" description="OmpR/PhoB-type" evidence="7">
    <location>
        <begin position="1"/>
        <end position="99"/>
    </location>
</feature>
<dbReference type="Pfam" id="PF00486">
    <property type="entry name" value="Trans_reg_C"/>
    <property type="match status" value="1"/>
</dbReference>
<evidence type="ECO:0000313" key="9">
    <source>
        <dbReference type="Proteomes" id="UP000622552"/>
    </source>
</evidence>
<accession>A0A8J7GFV2</accession>
<dbReference type="GO" id="GO:0043531">
    <property type="term" value="F:ADP binding"/>
    <property type="evidence" value="ECO:0007669"/>
    <property type="project" value="InterPro"/>
</dbReference>
<keyword evidence="2" id="KW-0805">Transcription regulation</keyword>
<comment type="similarity">
    <text evidence="1">Belongs to the AfsR/DnrI/RedD regulatory family.</text>
</comment>
<dbReference type="PROSITE" id="PS51755">
    <property type="entry name" value="OMPR_PHOB"/>
    <property type="match status" value="1"/>
</dbReference>
<keyword evidence="9" id="KW-1185">Reference proteome</keyword>
<feature type="repeat" description="TPR" evidence="5">
    <location>
        <begin position="757"/>
        <end position="790"/>
    </location>
</feature>
<keyword evidence="5" id="KW-0802">TPR repeat</keyword>
<dbReference type="CDD" id="cd15831">
    <property type="entry name" value="BTAD"/>
    <property type="match status" value="1"/>
</dbReference>
<evidence type="ECO:0000259" key="7">
    <source>
        <dbReference type="PROSITE" id="PS51755"/>
    </source>
</evidence>
<dbReference type="PROSITE" id="PS50005">
    <property type="entry name" value="TPR"/>
    <property type="match status" value="1"/>
</dbReference>
<dbReference type="GO" id="GO:0000160">
    <property type="term" value="P:phosphorelay signal transduction system"/>
    <property type="evidence" value="ECO:0007669"/>
    <property type="project" value="InterPro"/>
</dbReference>
<evidence type="ECO:0000256" key="4">
    <source>
        <dbReference type="ARBA" id="ARBA00023163"/>
    </source>
</evidence>
<organism evidence="8 9">
    <name type="scientific">Longispora fulva</name>
    <dbReference type="NCBI Taxonomy" id="619741"/>
    <lineage>
        <taxon>Bacteria</taxon>
        <taxon>Bacillati</taxon>
        <taxon>Actinomycetota</taxon>
        <taxon>Actinomycetes</taxon>
        <taxon>Micromonosporales</taxon>
        <taxon>Micromonosporaceae</taxon>
        <taxon>Longispora</taxon>
    </lineage>
</organism>
<keyword evidence="4" id="KW-0804">Transcription</keyword>
<dbReference type="Gene3D" id="1.25.40.10">
    <property type="entry name" value="Tetratricopeptide repeat domain"/>
    <property type="match status" value="3"/>
</dbReference>
<name>A0A8J7GFV2_9ACTN</name>
<dbReference type="Pfam" id="PF13181">
    <property type="entry name" value="TPR_8"/>
    <property type="match status" value="1"/>
</dbReference>
<gene>
    <name evidence="8" type="ORF">IW245_002026</name>
</gene>